<dbReference type="EMBL" id="JAAALK010000284">
    <property type="protein sequence ID" value="KAG8069313.1"/>
    <property type="molecule type" value="Genomic_DNA"/>
</dbReference>
<evidence type="ECO:0000313" key="2">
    <source>
        <dbReference type="Proteomes" id="UP000729402"/>
    </source>
</evidence>
<keyword evidence="2" id="KW-1185">Reference proteome</keyword>
<dbReference type="AlphaFoldDB" id="A0A8J5SCQ4"/>
<reference evidence="1" key="2">
    <citation type="submission" date="2021-02" db="EMBL/GenBank/DDBJ databases">
        <authorList>
            <person name="Kimball J.A."/>
            <person name="Haas M.W."/>
            <person name="Macchietto M."/>
            <person name="Kono T."/>
            <person name="Duquette J."/>
            <person name="Shao M."/>
        </authorList>
    </citation>
    <scope>NUCLEOTIDE SEQUENCE</scope>
    <source>
        <tissue evidence="1">Fresh leaf tissue</tissue>
    </source>
</reference>
<dbReference type="Proteomes" id="UP000729402">
    <property type="component" value="Unassembled WGS sequence"/>
</dbReference>
<comment type="caution">
    <text evidence="1">The sequence shown here is derived from an EMBL/GenBank/DDBJ whole genome shotgun (WGS) entry which is preliminary data.</text>
</comment>
<protein>
    <submittedName>
        <fullName evidence="1">Uncharacterized protein</fullName>
    </submittedName>
</protein>
<gene>
    <name evidence="1" type="ORF">GUJ93_ZPchr0005g15071</name>
</gene>
<proteinExistence type="predicted"/>
<name>A0A8J5SCQ4_ZIZPA</name>
<evidence type="ECO:0000313" key="1">
    <source>
        <dbReference type="EMBL" id="KAG8069313.1"/>
    </source>
</evidence>
<organism evidence="1 2">
    <name type="scientific">Zizania palustris</name>
    <name type="common">Northern wild rice</name>
    <dbReference type="NCBI Taxonomy" id="103762"/>
    <lineage>
        <taxon>Eukaryota</taxon>
        <taxon>Viridiplantae</taxon>
        <taxon>Streptophyta</taxon>
        <taxon>Embryophyta</taxon>
        <taxon>Tracheophyta</taxon>
        <taxon>Spermatophyta</taxon>
        <taxon>Magnoliopsida</taxon>
        <taxon>Liliopsida</taxon>
        <taxon>Poales</taxon>
        <taxon>Poaceae</taxon>
        <taxon>BOP clade</taxon>
        <taxon>Oryzoideae</taxon>
        <taxon>Oryzeae</taxon>
        <taxon>Zizaniinae</taxon>
        <taxon>Zizania</taxon>
    </lineage>
</organism>
<accession>A0A8J5SCQ4</accession>
<sequence>MEWFQKENILPRFGTICSPKNERTERLASFSSQRRTPAVPKKSGEFFFSSLLFLPQARSTGVAARLRPQPARGPLLRVAGCARRLLRVAACCAWPAATAARAWPAAACCARAWPPARGRLRLLRPRVAFWLQYLATVWQQYNLSGPHKNSFL</sequence>
<reference evidence="1" key="1">
    <citation type="journal article" date="2021" name="bioRxiv">
        <title>Whole Genome Assembly and Annotation of Northern Wild Rice, Zizania palustris L., Supports a Whole Genome Duplication in the Zizania Genus.</title>
        <authorList>
            <person name="Haas M."/>
            <person name="Kono T."/>
            <person name="Macchietto M."/>
            <person name="Millas R."/>
            <person name="McGilp L."/>
            <person name="Shao M."/>
            <person name="Duquette J."/>
            <person name="Hirsch C.N."/>
            <person name="Kimball J."/>
        </authorList>
    </citation>
    <scope>NUCLEOTIDE SEQUENCE</scope>
    <source>
        <tissue evidence="1">Fresh leaf tissue</tissue>
    </source>
</reference>